<evidence type="ECO:0000256" key="1">
    <source>
        <dbReference type="SAM" id="MobiDB-lite"/>
    </source>
</evidence>
<dbReference type="RefSeq" id="WP_382201823.1">
    <property type="nucleotide sequence ID" value="NZ_JBHTBZ010000041.1"/>
</dbReference>
<accession>A0ABW2SDP6</accession>
<dbReference type="Proteomes" id="UP001596457">
    <property type="component" value="Unassembled WGS sequence"/>
</dbReference>
<evidence type="ECO:0000313" key="3">
    <source>
        <dbReference type="Proteomes" id="UP001596457"/>
    </source>
</evidence>
<dbReference type="PROSITE" id="PS51257">
    <property type="entry name" value="PROKAR_LIPOPROTEIN"/>
    <property type="match status" value="1"/>
</dbReference>
<dbReference type="EMBL" id="JBHTBZ010000041">
    <property type="protein sequence ID" value="MFC7461549.1"/>
    <property type="molecule type" value="Genomic_DNA"/>
</dbReference>
<name>A0ABW2SDP6_9BURK</name>
<evidence type="ECO:0000313" key="2">
    <source>
        <dbReference type="EMBL" id="MFC7461549.1"/>
    </source>
</evidence>
<evidence type="ECO:0008006" key="4">
    <source>
        <dbReference type="Google" id="ProtNLM"/>
    </source>
</evidence>
<comment type="caution">
    <text evidence="2">The sequence shown here is derived from an EMBL/GenBank/DDBJ whole genome shotgun (WGS) entry which is preliminary data.</text>
</comment>
<organism evidence="2 3">
    <name type="scientific">Hydrogenophaga defluvii</name>
    <dbReference type="NCBI Taxonomy" id="249410"/>
    <lineage>
        <taxon>Bacteria</taxon>
        <taxon>Pseudomonadati</taxon>
        <taxon>Pseudomonadota</taxon>
        <taxon>Betaproteobacteria</taxon>
        <taxon>Burkholderiales</taxon>
        <taxon>Comamonadaceae</taxon>
        <taxon>Hydrogenophaga</taxon>
    </lineage>
</organism>
<gene>
    <name evidence="2" type="ORF">ACFQU0_14040</name>
</gene>
<reference evidence="3" key="1">
    <citation type="journal article" date="2019" name="Int. J. Syst. Evol. Microbiol.">
        <title>The Global Catalogue of Microorganisms (GCM) 10K type strain sequencing project: providing services to taxonomists for standard genome sequencing and annotation.</title>
        <authorList>
            <consortium name="The Broad Institute Genomics Platform"/>
            <consortium name="The Broad Institute Genome Sequencing Center for Infectious Disease"/>
            <person name="Wu L."/>
            <person name="Ma J."/>
        </authorList>
    </citation>
    <scope>NUCLEOTIDE SEQUENCE [LARGE SCALE GENOMIC DNA]</scope>
    <source>
        <strain evidence="3">CCUG 53903</strain>
    </source>
</reference>
<feature type="region of interest" description="Disordered" evidence="1">
    <location>
        <begin position="122"/>
        <end position="142"/>
    </location>
</feature>
<proteinExistence type="predicted"/>
<sequence>MIKAVVLVVPIFLAGCLTKSPGDQCLDSFRMTLKDPDSGKMISFVEPKLTYTATNSYGARTQGQALCVKDGEKWIRDRQSERVLAVRLVTERLNASTQCMVRGGKAEECAGDSSELKRSKALLKEADTDATEKEAMRDLGFE</sequence>
<keyword evidence="3" id="KW-1185">Reference proteome</keyword>
<protein>
    <recommendedName>
        <fullName evidence="4">Lipoprotein</fullName>
    </recommendedName>
</protein>